<dbReference type="GO" id="GO:0003400">
    <property type="term" value="P:regulation of COPII vesicle coating"/>
    <property type="evidence" value="ECO:0007669"/>
    <property type="project" value="TreeGrafter"/>
</dbReference>
<evidence type="ECO:0000256" key="4">
    <source>
        <dbReference type="ARBA" id="ARBA00022692"/>
    </source>
</evidence>
<evidence type="ECO:0000256" key="10">
    <source>
        <dbReference type="ARBA" id="ARBA00023136"/>
    </source>
</evidence>
<keyword evidence="6" id="KW-0256">Endoplasmic reticulum</keyword>
<reference evidence="12 13" key="2">
    <citation type="submission" date="2018-11" db="EMBL/GenBank/DDBJ databases">
        <authorList>
            <consortium name="Pathogen Informatics"/>
        </authorList>
    </citation>
    <scope>NUCLEOTIDE SEQUENCE [LARGE SCALE GENOMIC DNA]</scope>
</reference>
<evidence type="ECO:0000256" key="3">
    <source>
        <dbReference type="ARBA" id="ARBA00022574"/>
    </source>
</evidence>
<dbReference type="InterPro" id="IPR001680">
    <property type="entry name" value="WD40_rpt"/>
</dbReference>
<feature type="repeat" description="WD" evidence="11">
    <location>
        <begin position="172"/>
        <end position="194"/>
    </location>
</feature>
<dbReference type="AlphaFoldDB" id="A0A0N5CSR5"/>
<organism evidence="14">
    <name type="scientific">Thelazia callipaeda</name>
    <name type="common">Oriental eyeworm</name>
    <name type="synonym">Parasitic nematode</name>
    <dbReference type="NCBI Taxonomy" id="103827"/>
    <lineage>
        <taxon>Eukaryota</taxon>
        <taxon>Metazoa</taxon>
        <taxon>Ecdysozoa</taxon>
        <taxon>Nematoda</taxon>
        <taxon>Chromadorea</taxon>
        <taxon>Rhabditida</taxon>
        <taxon>Spirurina</taxon>
        <taxon>Spiruromorpha</taxon>
        <taxon>Thelazioidea</taxon>
        <taxon>Thelaziidae</taxon>
        <taxon>Thelazia</taxon>
    </lineage>
</organism>
<keyword evidence="7" id="KW-0931">ER-Golgi transport</keyword>
<dbReference type="Gene3D" id="2.130.10.10">
    <property type="entry name" value="YVTN repeat-like/Quinoprotein amine dehydrogenase"/>
    <property type="match status" value="1"/>
</dbReference>
<dbReference type="EMBL" id="UYYF01001212">
    <property type="protein sequence ID" value="VDM99653.1"/>
    <property type="molecule type" value="Genomic_DNA"/>
</dbReference>
<dbReference type="OrthoDB" id="2013972at2759"/>
<dbReference type="PROSITE" id="PS50082">
    <property type="entry name" value="WD_REPEATS_2"/>
    <property type="match status" value="1"/>
</dbReference>
<evidence type="ECO:0000256" key="6">
    <source>
        <dbReference type="ARBA" id="ARBA00022824"/>
    </source>
</evidence>
<keyword evidence="3 11" id="KW-0853">WD repeat</keyword>
<evidence type="ECO:0000256" key="1">
    <source>
        <dbReference type="ARBA" id="ARBA00004389"/>
    </source>
</evidence>
<keyword evidence="5" id="KW-0677">Repeat</keyword>
<evidence type="ECO:0000256" key="2">
    <source>
        <dbReference type="ARBA" id="ARBA00022448"/>
    </source>
</evidence>
<sequence length="210" mass="22858">MGGWESKNGSSIVVGHCSSPAYCIRVVGSRHILLGGGGGASKSGVPNDIQTLLLSFASIETMNSRAANETFSVQTKLTNTLQTDPHATMNMDCVLLGTPELGTYLLAAGHDEYCDIYESYGFSLTEADKDEKPSLALNFKKISRITSDEKPDNPYQKTVRFDRSSEGQPKKLFTGGADGCIRIWDVEALRKKVNTAFLSSMFEVFFKHGA</sequence>
<dbReference type="GO" id="GO:0015031">
    <property type="term" value="P:protein transport"/>
    <property type="evidence" value="ECO:0007669"/>
    <property type="project" value="UniProtKB-KW"/>
</dbReference>
<dbReference type="GO" id="GO:0006888">
    <property type="term" value="P:endoplasmic reticulum to Golgi vesicle-mediated transport"/>
    <property type="evidence" value="ECO:0007669"/>
    <property type="project" value="TreeGrafter"/>
</dbReference>
<keyword evidence="2" id="KW-0813">Transport</keyword>
<evidence type="ECO:0000256" key="11">
    <source>
        <dbReference type="PROSITE-ProRule" id="PRU00221"/>
    </source>
</evidence>
<evidence type="ECO:0000313" key="13">
    <source>
        <dbReference type="Proteomes" id="UP000276776"/>
    </source>
</evidence>
<keyword evidence="4" id="KW-0812">Transmembrane</keyword>
<gene>
    <name evidence="12" type="ORF">TCLT_LOCUS3266</name>
</gene>
<proteinExistence type="predicted"/>
<dbReference type="STRING" id="103827.A0A0N5CSR5"/>
<evidence type="ECO:0000313" key="14">
    <source>
        <dbReference type="WBParaSite" id="TCLT_0000327101-mRNA-1"/>
    </source>
</evidence>
<keyword evidence="13" id="KW-1185">Reference proteome</keyword>
<dbReference type="GO" id="GO:0005789">
    <property type="term" value="C:endoplasmic reticulum membrane"/>
    <property type="evidence" value="ECO:0007669"/>
    <property type="project" value="UniProtKB-SubCell"/>
</dbReference>
<evidence type="ECO:0000256" key="7">
    <source>
        <dbReference type="ARBA" id="ARBA00022892"/>
    </source>
</evidence>
<comment type="subcellular location">
    <subcellularLocation>
        <location evidence="1">Endoplasmic reticulum membrane</location>
        <topology evidence="1">Single-pass membrane protein</topology>
    </subcellularLocation>
</comment>
<keyword evidence="10" id="KW-0472">Membrane</keyword>
<dbReference type="Proteomes" id="UP000276776">
    <property type="component" value="Unassembled WGS sequence"/>
</dbReference>
<evidence type="ECO:0000256" key="8">
    <source>
        <dbReference type="ARBA" id="ARBA00022927"/>
    </source>
</evidence>
<dbReference type="PANTHER" id="PTHR23284:SF0">
    <property type="entry name" value="PROLACTIN REGULATORY ELEMENT-BINDING PROTEIN"/>
    <property type="match status" value="1"/>
</dbReference>
<accession>A0A0N5CSR5</accession>
<reference evidence="14" key="1">
    <citation type="submission" date="2017-02" db="UniProtKB">
        <authorList>
            <consortium name="WormBaseParasite"/>
        </authorList>
    </citation>
    <scope>IDENTIFICATION</scope>
</reference>
<dbReference type="InterPro" id="IPR036322">
    <property type="entry name" value="WD40_repeat_dom_sf"/>
</dbReference>
<dbReference type="WBParaSite" id="TCLT_0000327101-mRNA-1">
    <property type="protein sequence ID" value="TCLT_0000327101-mRNA-1"/>
    <property type="gene ID" value="TCLT_0000327101"/>
</dbReference>
<dbReference type="PANTHER" id="PTHR23284">
    <property type="entry name" value="PROLACTIN REGULATORY ELEMENT BINDING PROTEIN"/>
    <property type="match status" value="1"/>
</dbReference>
<protein>
    <submittedName>
        <fullName evidence="14">WD_REPEATS_REGION domain-containing protein</fullName>
    </submittedName>
</protein>
<dbReference type="GO" id="GO:0005085">
    <property type="term" value="F:guanyl-nucleotide exchange factor activity"/>
    <property type="evidence" value="ECO:0007669"/>
    <property type="project" value="InterPro"/>
</dbReference>
<evidence type="ECO:0000313" key="12">
    <source>
        <dbReference type="EMBL" id="VDM99653.1"/>
    </source>
</evidence>
<dbReference type="InterPro" id="IPR045260">
    <property type="entry name" value="Sec12-like"/>
</dbReference>
<dbReference type="InterPro" id="IPR015943">
    <property type="entry name" value="WD40/YVTN_repeat-like_dom_sf"/>
</dbReference>
<name>A0A0N5CSR5_THECL</name>
<keyword evidence="9" id="KW-1133">Transmembrane helix</keyword>
<evidence type="ECO:0000256" key="5">
    <source>
        <dbReference type="ARBA" id="ARBA00022737"/>
    </source>
</evidence>
<keyword evidence="8" id="KW-0653">Protein transport</keyword>
<dbReference type="SUPFAM" id="SSF50978">
    <property type="entry name" value="WD40 repeat-like"/>
    <property type="match status" value="1"/>
</dbReference>
<evidence type="ECO:0000256" key="9">
    <source>
        <dbReference type="ARBA" id="ARBA00022989"/>
    </source>
</evidence>